<feature type="domain" description="PhoD-like phosphatase metallophosphatase" evidence="2">
    <location>
        <begin position="208"/>
        <end position="318"/>
    </location>
</feature>
<dbReference type="Gene3D" id="3.60.21.70">
    <property type="entry name" value="PhoD-like phosphatase"/>
    <property type="match status" value="1"/>
</dbReference>
<dbReference type="InterPro" id="IPR029052">
    <property type="entry name" value="Metallo-depent_PP-like"/>
</dbReference>
<evidence type="ECO:0000259" key="3">
    <source>
        <dbReference type="Pfam" id="PF25077"/>
    </source>
</evidence>
<accession>A0A6J4NYC3</accession>
<protein>
    <submittedName>
        <fullName evidence="4">Phosphodiesterase/alkaline phosphatase D</fullName>
    </submittedName>
</protein>
<dbReference type="Pfam" id="PF25077">
    <property type="entry name" value="DUF7800"/>
    <property type="match status" value="1"/>
</dbReference>
<dbReference type="SUPFAM" id="SSF56300">
    <property type="entry name" value="Metallo-dependent phosphatases"/>
    <property type="match status" value="1"/>
</dbReference>
<gene>
    <name evidence="4" type="ORF">AVDCRST_MAG35-907</name>
</gene>
<dbReference type="PANTHER" id="PTHR37031:SF2">
    <property type="entry name" value="PHOD-LIKE PHOSPHATASE METALLOPHOSPHATASE DOMAIN-CONTAINING PROTEIN"/>
    <property type="match status" value="1"/>
</dbReference>
<evidence type="ECO:0000256" key="1">
    <source>
        <dbReference type="SAM" id="MobiDB-lite"/>
    </source>
</evidence>
<dbReference type="Pfam" id="PF09423">
    <property type="entry name" value="PhoD"/>
    <property type="match status" value="1"/>
</dbReference>
<dbReference type="AlphaFoldDB" id="A0A6J4NYC3"/>
<organism evidence="4">
    <name type="scientific">uncultured Quadrisphaera sp</name>
    <dbReference type="NCBI Taxonomy" id="904978"/>
    <lineage>
        <taxon>Bacteria</taxon>
        <taxon>Bacillati</taxon>
        <taxon>Actinomycetota</taxon>
        <taxon>Actinomycetes</taxon>
        <taxon>Kineosporiales</taxon>
        <taxon>Kineosporiaceae</taxon>
        <taxon>Quadrisphaera</taxon>
        <taxon>environmental samples</taxon>
    </lineage>
</organism>
<evidence type="ECO:0000259" key="2">
    <source>
        <dbReference type="Pfam" id="PF09423"/>
    </source>
</evidence>
<feature type="domain" description="DUF7800" evidence="3">
    <location>
        <begin position="24"/>
        <end position="103"/>
    </location>
</feature>
<dbReference type="InterPro" id="IPR018946">
    <property type="entry name" value="PhoD-like_MPP"/>
</dbReference>
<sequence length="629" mass="67877">MTLQADRAPDAAVLAEPVPAEAPATLLVGPLLRYVDATSATVWVETSAPATVTVTAGSATASAPTWGVHGHHYAVVVLEGLAPASTTAYRLDLDGAVAWPPPAGGELAAALAGLPPSTIRTLRRDGKLRLSFGSCRRTAGFDAKGLKAFGADALVQTALQMAQAAADLAEATHGRATTGSGAGSGAVEGPARADGANPTDGPATWPWPDALLFAGDQVYADEPSEPLVERLEAVNRGGPRDGVAGQVGTFEQYTWLYHEAWTVPEVRWLLSTVPTAMLLDDHDLRDDWNTSAAWREEASAQPWWRDRVVGAFGSYAVYQHLGNLSPVELAAHPLYTALLAAPDDRARSAVLDEHAWRADTEPASARWSFTRDFGDADHGVRLLAVDSRCSRDLRPHHRRILDDTEWAWVREAATTPPPGGRIDHLLLASPLPVLLMHGFHDVEGWDERLGRPREGRLGRWRSRVAETVRQAVDLEHWPAFRTSFDALVELLGDVARSPSAPASVLMMGGDVHCSYTAQAQLHGVDHPRTAIHQLVMSPFRNPLHGALRLANGLVERGPLRALCRGMARLTGLPLPAVSWTIDHGPWFENGIMTVVVDGREAQLEVDHYMVRRGRVLRRTTSVPLTAPPA</sequence>
<dbReference type="InterPro" id="IPR038607">
    <property type="entry name" value="PhoD-like_sf"/>
</dbReference>
<evidence type="ECO:0000313" key="4">
    <source>
        <dbReference type="EMBL" id="CAA9400967.1"/>
    </source>
</evidence>
<name>A0A6J4NYC3_9ACTN</name>
<proteinExistence type="predicted"/>
<reference evidence="4" key="1">
    <citation type="submission" date="2020-02" db="EMBL/GenBank/DDBJ databases">
        <authorList>
            <person name="Meier V. D."/>
        </authorList>
    </citation>
    <scope>NUCLEOTIDE SEQUENCE</scope>
    <source>
        <strain evidence="4">AVDCRST_MAG35</strain>
    </source>
</reference>
<feature type="region of interest" description="Disordered" evidence="1">
    <location>
        <begin position="175"/>
        <end position="207"/>
    </location>
</feature>
<dbReference type="InterPro" id="IPR056702">
    <property type="entry name" value="DUF7800"/>
</dbReference>
<dbReference type="PANTHER" id="PTHR37031">
    <property type="entry name" value="METALLOPHOSPHATASE BINDING DOMAIN PROTEIN"/>
    <property type="match status" value="1"/>
</dbReference>
<dbReference type="EMBL" id="CADCUY010000183">
    <property type="protein sequence ID" value="CAA9400967.1"/>
    <property type="molecule type" value="Genomic_DNA"/>
</dbReference>